<comment type="similarity">
    <text evidence="5">Belongs to the UPF0182 family.</text>
</comment>
<feature type="transmembrane region" description="Helical" evidence="5">
    <location>
        <begin position="21"/>
        <end position="43"/>
    </location>
</feature>
<dbReference type="OrthoDB" id="9763654at2"/>
<dbReference type="GO" id="GO:0005576">
    <property type="term" value="C:extracellular region"/>
    <property type="evidence" value="ECO:0007669"/>
    <property type="project" value="TreeGrafter"/>
</dbReference>
<dbReference type="AlphaFoldDB" id="A0A512D9J5"/>
<keyword evidence="1 5" id="KW-1003">Cell membrane</keyword>
<comment type="subcellular location">
    <subcellularLocation>
        <location evidence="5">Cell membrane</location>
        <topology evidence="5">Multi-pass membrane protein</topology>
    </subcellularLocation>
</comment>
<proteinExistence type="inferred from homology"/>
<dbReference type="Pfam" id="PF03699">
    <property type="entry name" value="UPF0182"/>
    <property type="match status" value="1"/>
</dbReference>
<feature type="region of interest" description="Disordered" evidence="6">
    <location>
        <begin position="896"/>
        <end position="950"/>
    </location>
</feature>
<feature type="transmembrane region" description="Helical" evidence="5">
    <location>
        <begin position="263"/>
        <end position="281"/>
    </location>
</feature>
<dbReference type="InterPro" id="IPR005372">
    <property type="entry name" value="UPF0182"/>
</dbReference>
<dbReference type="EMBL" id="BJYY01000002">
    <property type="protein sequence ID" value="GEO33047.1"/>
    <property type="molecule type" value="Genomic_DNA"/>
</dbReference>
<evidence type="ECO:0000313" key="7">
    <source>
        <dbReference type="EMBL" id="GEO33047.1"/>
    </source>
</evidence>
<dbReference type="Proteomes" id="UP000321181">
    <property type="component" value="Unassembled WGS sequence"/>
</dbReference>
<organism evidence="7 8">
    <name type="scientific">Cellulomonas aerilata</name>
    <dbReference type="NCBI Taxonomy" id="515326"/>
    <lineage>
        <taxon>Bacteria</taxon>
        <taxon>Bacillati</taxon>
        <taxon>Actinomycetota</taxon>
        <taxon>Actinomycetes</taxon>
        <taxon>Micrococcales</taxon>
        <taxon>Cellulomonadaceae</taxon>
        <taxon>Cellulomonas</taxon>
    </lineage>
</organism>
<evidence type="ECO:0000256" key="5">
    <source>
        <dbReference type="HAMAP-Rule" id="MF_01600"/>
    </source>
</evidence>
<keyword evidence="8" id="KW-1185">Reference proteome</keyword>
<dbReference type="PANTHER" id="PTHR39344">
    <property type="entry name" value="UPF0182 PROTEIN SLL1060"/>
    <property type="match status" value="1"/>
</dbReference>
<gene>
    <name evidence="7" type="ORF">CAE01nite_07720</name>
</gene>
<keyword evidence="3 5" id="KW-1133">Transmembrane helix</keyword>
<accession>A0A512D9J5</accession>
<evidence type="ECO:0000256" key="3">
    <source>
        <dbReference type="ARBA" id="ARBA00022989"/>
    </source>
</evidence>
<feature type="transmembrane region" description="Helical" evidence="5">
    <location>
        <begin position="63"/>
        <end position="85"/>
    </location>
</feature>
<feature type="transmembrane region" description="Helical" evidence="5">
    <location>
        <begin position="174"/>
        <end position="197"/>
    </location>
</feature>
<evidence type="ECO:0000256" key="6">
    <source>
        <dbReference type="SAM" id="MobiDB-lite"/>
    </source>
</evidence>
<keyword evidence="2 5" id="KW-0812">Transmembrane</keyword>
<evidence type="ECO:0000256" key="4">
    <source>
        <dbReference type="ARBA" id="ARBA00023136"/>
    </source>
</evidence>
<evidence type="ECO:0000256" key="1">
    <source>
        <dbReference type="ARBA" id="ARBA00022475"/>
    </source>
</evidence>
<protein>
    <recommendedName>
        <fullName evidence="5">UPF0182 protein CAE01nite_07720</fullName>
    </recommendedName>
</protein>
<dbReference type="RefSeq" id="WP_146900241.1">
    <property type="nucleotide sequence ID" value="NZ_BAAARM010000001.1"/>
</dbReference>
<name>A0A512D9J5_9CELL</name>
<evidence type="ECO:0000313" key="8">
    <source>
        <dbReference type="Proteomes" id="UP000321181"/>
    </source>
</evidence>
<evidence type="ECO:0000256" key="2">
    <source>
        <dbReference type="ARBA" id="ARBA00022692"/>
    </source>
</evidence>
<keyword evidence="4 5" id="KW-0472">Membrane</keyword>
<feature type="transmembrane region" description="Helical" evidence="5">
    <location>
        <begin position="217"/>
        <end position="234"/>
    </location>
</feature>
<dbReference type="HAMAP" id="MF_01600">
    <property type="entry name" value="UPF0182"/>
    <property type="match status" value="1"/>
</dbReference>
<reference evidence="7 8" key="1">
    <citation type="submission" date="2019-07" db="EMBL/GenBank/DDBJ databases">
        <title>Whole genome shotgun sequence of Cellulomonas aerilata NBRC 106308.</title>
        <authorList>
            <person name="Hosoyama A."/>
            <person name="Uohara A."/>
            <person name="Ohji S."/>
            <person name="Ichikawa N."/>
        </authorList>
    </citation>
    <scope>NUCLEOTIDE SEQUENCE [LARGE SCALE GENOMIC DNA]</scope>
    <source>
        <strain evidence="7 8">NBRC 106308</strain>
    </source>
</reference>
<dbReference type="GO" id="GO:0005886">
    <property type="term" value="C:plasma membrane"/>
    <property type="evidence" value="ECO:0007669"/>
    <property type="project" value="UniProtKB-SubCell"/>
</dbReference>
<dbReference type="PANTHER" id="PTHR39344:SF1">
    <property type="entry name" value="UPF0182 PROTEIN SLL1060"/>
    <property type="match status" value="1"/>
</dbReference>
<feature type="compositionally biased region" description="Low complexity" evidence="6">
    <location>
        <begin position="936"/>
        <end position="945"/>
    </location>
</feature>
<sequence>MSFTAPPRRPTGPPSARRRRGPLVPTLVVLAVLAVLLLFLAQIWTEVLWYDQLGFLGVLRTEWVTRALLFVAGFLVMGGAVALALRLAYSSRPVYAPTTPEQASLDQYREAVEPLRKVVMVAGPALLGFFAGAAASQQWSTVQLWLNGVPFGRRDPQYGIDLSFFVFTLPGLRFVVSFLMAVVVLSAIGAIATQYLYGGLRVGGTGPHTTRAARIQVSVLAALLLLLIAANYWLDRYSLLTRTGDRFQGASYSDVNAVIPSKAILAAIAVVVALVFLATAVRGNWRFPAIGVGLMIVAAVAIGGIYPAVVQQFRVEPNAQTLEAEYIQRNIDATKTAFGLDDVEVTPYSATTDASPGALREDAETAASIRLLDPTIVSPSFRQLQQNKQYYSFQNTLSVDRYDVGGESRDTVIAVRELDLGGLGAGQRNWVNDHTVYTHGFGVVAAYGNTTSEEGQPAFYEGGIPPVGELGEYQPRIYFGQESPTYSIVGAPDDAEPWELDYPDDEAGGQVNTTYPTDEFDAGPSVGNLLNKMLYALKFGDQQLLFSERVTDESQILYDRDPRQRVEKVAPYLTIDGRVYPAVVDGRVVWIVDGYTTTDAYPYSASEQLEDATADSLTARGGAVVELQPQRANYIRNSVKATVDAYTGDVTLYAWDTEDPLLQAWTGIFPNTVQPLAEISGELMSHIRYPEDLFKVQRTLLAEYHVEDAGEFFSGQDFWTSPNDPTSNAPVAQPPYYLTLQMPGQEESSFSLTSTFIPFGGTREVLTGFLAADAEAGDQAGQKAEGYGKLRLLELPRNSTVAGPGQVQNQFRSDPDVSRELNLLAQGDSSVLNGNLLTLPVGGGLMYVQPVYVQSSSGTQYPLLRKVLVAFGDTIGFADTLGEALDQVFGGDSGADVDGTTTDVGPVAPDAGTDGAPATPEPTPTTAPTTTPTPTPTESAGGTPPVVAPDAGTARQQLDQALADANAAYTEGEAALAAGDFAAYGAAQQRLQDAIAAAIAAEQALGQ</sequence>
<feature type="compositionally biased region" description="Pro residues" evidence="6">
    <location>
        <begin position="919"/>
        <end position="935"/>
    </location>
</feature>
<feature type="transmembrane region" description="Helical" evidence="5">
    <location>
        <begin position="118"/>
        <end position="136"/>
    </location>
</feature>
<feature type="transmembrane region" description="Helical" evidence="5">
    <location>
        <begin position="288"/>
        <end position="309"/>
    </location>
</feature>
<comment type="caution">
    <text evidence="7">The sequence shown here is derived from an EMBL/GenBank/DDBJ whole genome shotgun (WGS) entry which is preliminary data.</text>
</comment>